<proteinExistence type="predicted"/>
<gene>
    <name evidence="1" type="ORF">PMALA_078610</name>
</gene>
<dbReference type="AlphaFoldDB" id="A0A1A8X989"/>
<protein>
    <submittedName>
        <fullName evidence="1">Uncharacterized protein</fullName>
    </submittedName>
</protein>
<organism evidence="1 2">
    <name type="scientific">Plasmodium malariae</name>
    <dbReference type="NCBI Taxonomy" id="5858"/>
    <lineage>
        <taxon>Eukaryota</taxon>
        <taxon>Sar</taxon>
        <taxon>Alveolata</taxon>
        <taxon>Apicomplexa</taxon>
        <taxon>Aconoidasida</taxon>
        <taxon>Haemosporida</taxon>
        <taxon>Plasmodiidae</taxon>
        <taxon>Plasmodium</taxon>
        <taxon>Plasmodium (Plasmodium)</taxon>
    </lineage>
</organism>
<name>A0A1A8X989_PLAMA</name>
<evidence type="ECO:0000313" key="1">
    <source>
        <dbReference type="EMBL" id="SBT00836.1"/>
    </source>
</evidence>
<dbReference type="Proteomes" id="UP000078597">
    <property type="component" value="Unassembled WGS sequence"/>
</dbReference>
<evidence type="ECO:0000313" key="2">
    <source>
        <dbReference type="Proteomes" id="UP000078597"/>
    </source>
</evidence>
<reference evidence="2" key="1">
    <citation type="submission" date="2016-05" db="EMBL/GenBank/DDBJ databases">
        <authorList>
            <person name="Naeem Raeece"/>
        </authorList>
    </citation>
    <scope>NUCLEOTIDE SEQUENCE [LARGE SCALE GENOMIC DNA]</scope>
</reference>
<accession>A0A1A8X989</accession>
<sequence length="130" mass="15407">MFTTHVVTASFSGLKELRSKNINEIAELIKAFKERKKNLDAIDSSNERENIKKLRNFAENQGNCFTLCKKNLYERFEKDIIEYKIFSNKNSINFDEDNIKKLEKNYKDIEQELCLNACSKKYGHLLRDRM</sequence>
<dbReference type="VEuPathDB" id="PlasmoDB:PmUG01_12066800"/>
<dbReference type="EMBL" id="FLQW01006668">
    <property type="protein sequence ID" value="SBT00836.1"/>
    <property type="molecule type" value="Genomic_DNA"/>
</dbReference>